<dbReference type="EMBL" id="JBFALK010000011">
    <property type="protein sequence ID" value="MEV0971122.1"/>
    <property type="molecule type" value="Genomic_DNA"/>
</dbReference>
<keyword evidence="3 5" id="KW-0238">DNA-binding</keyword>
<dbReference type="Proteomes" id="UP001551675">
    <property type="component" value="Unassembled WGS sequence"/>
</dbReference>
<gene>
    <name evidence="8" type="ORF">AB0I59_21040</name>
</gene>
<organism evidence="8 9">
    <name type="scientific">Microtetraspora glauca</name>
    <dbReference type="NCBI Taxonomy" id="1996"/>
    <lineage>
        <taxon>Bacteria</taxon>
        <taxon>Bacillati</taxon>
        <taxon>Actinomycetota</taxon>
        <taxon>Actinomycetes</taxon>
        <taxon>Streptosporangiales</taxon>
        <taxon>Streptosporangiaceae</taxon>
        <taxon>Microtetraspora</taxon>
    </lineage>
</organism>
<evidence type="ECO:0000256" key="4">
    <source>
        <dbReference type="ARBA" id="ARBA00023163"/>
    </source>
</evidence>
<sequence>MAATRSGAGSARNAAGGTRGSDRRAELLGIAARLFATQGYARTTVRDIAEDAGILSGSLYHHFSSKEAMLDEILRDFLGRLLVRFTEIEKREGVTPKEKLDELVLHAFVTIHDSPHAVALYQKESGALSHQAAFEYVNKYSHENDEVWLRVLAAGQESGAFRADIDVDLLYRSMRDSIWATVRWYQPGGGYDPAELADHFLSILYGGLLAR</sequence>
<dbReference type="InterPro" id="IPR036271">
    <property type="entry name" value="Tet_transcr_reg_TetR-rel_C_sf"/>
</dbReference>
<dbReference type="PANTHER" id="PTHR30055">
    <property type="entry name" value="HTH-TYPE TRANSCRIPTIONAL REGULATOR RUTR"/>
    <property type="match status" value="1"/>
</dbReference>
<evidence type="ECO:0000313" key="9">
    <source>
        <dbReference type="Proteomes" id="UP001551675"/>
    </source>
</evidence>
<reference evidence="8 9" key="1">
    <citation type="submission" date="2024-06" db="EMBL/GenBank/DDBJ databases">
        <title>The Natural Products Discovery Center: Release of the First 8490 Sequenced Strains for Exploring Actinobacteria Biosynthetic Diversity.</title>
        <authorList>
            <person name="Kalkreuter E."/>
            <person name="Kautsar S.A."/>
            <person name="Yang D."/>
            <person name="Bader C.D."/>
            <person name="Teijaro C.N."/>
            <person name="Fluegel L."/>
            <person name="Davis C.M."/>
            <person name="Simpson J.R."/>
            <person name="Lauterbach L."/>
            <person name="Steele A.D."/>
            <person name="Gui C."/>
            <person name="Meng S."/>
            <person name="Li G."/>
            <person name="Viehrig K."/>
            <person name="Ye F."/>
            <person name="Su P."/>
            <person name="Kiefer A.F."/>
            <person name="Nichols A."/>
            <person name="Cepeda A.J."/>
            <person name="Yan W."/>
            <person name="Fan B."/>
            <person name="Jiang Y."/>
            <person name="Adhikari A."/>
            <person name="Zheng C.-J."/>
            <person name="Schuster L."/>
            <person name="Cowan T.M."/>
            <person name="Smanski M.J."/>
            <person name="Chevrette M.G."/>
            <person name="De Carvalho L.P.S."/>
            <person name="Shen B."/>
        </authorList>
    </citation>
    <scope>NUCLEOTIDE SEQUENCE [LARGE SCALE GENOMIC DNA]</scope>
    <source>
        <strain evidence="8 9">NPDC050100</strain>
    </source>
</reference>
<keyword evidence="1" id="KW-0678">Repressor</keyword>
<feature type="compositionally biased region" description="Low complexity" evidence="6">
    <location>
        <begin position="1"/>
        <end position="16"/>
    </location>
</feature>
<dbReference type="Pfam" id="PF17932">
    <property type="entry name" value="TetR_C_24"/>
    <property type="match status" value="1"/>
</dbReference>
<evidence type="ECO:0000256" key="5">
    <source>
        <dbReference type="PROSITE-ProRule" id="PRU00335"/>
    </source>
</evidence>
<name>A0ABV3GHV6_MICGL</name>
<evidence type="ECO:0000256" key="2">
    <source>
        <dbReference type="ARBA" id="ARBA00023015"/>
    </source>
</evidence>
<keyword evidence="2" id="KW-0805">Transcription regulation</keyword>
<dbReference type="Gene3D" id="1.10.10.60">
    <property type="entry name" value="Homeodomain-like"/>
    <property type="match status" value="1"/>
</dbReference>
<dbReference type="SUPFAM" id="SSF46689">
    <property type="entry name" value="Homeodomain-like"/>
    <property type="match status" value="1"/>
</dbReference>
<dbReference type="SUPFAM" id="SSF48498">
    <property type="entry name" value="Tetracyclin repressor-like, C-terminal domain"/>
    <property type="match status" value="1"/>
</dbReference>
<feature type="DNA-binding region" description="H-T-H motif" evidence="5">
    <location>
        <begin position="44"/>
        <end position="63"/>
    </location>
</feature>
<dbReference type="InterPro" id="IPR050109">
    <property type="entry name" value="HTH-type_TetR-like_transc_reg"/>
</dbReference>
<proteinExistence type="predicted"/>
<dbReference type="PROSITE" id="PS50977">
    <property type="entry name" value="HTH_TETR_2"/>
    <property type="match status" value="1"/>
</dbReference>
<evidence type="ECO:0000256" key="3">
    <source>
        <dbReference type="ARBA" id="ARBA00023125"/>
    </source>
</evidence>
<dbReference type="PANTHER" id="PTHR30055:SF175">
    <property type="entry name" value="HTH-TYPE TRANSCRIPTIONAL REPRESSOR KSTR2"/>
    <property type="match status" value="1"/>
</dbReference>
<protein>
    <submittedName>
        <fullName evidence="8">TetR/AcrR family transcriptional regulator</fullName>
    </submittedName>
</protein>
<evidence type="ECO:0000256" key="6">
    <source>
        <dbReference type="SAM" id="MobiDB-lite"/>
    </source>
</evidence>
<feature type="domain" description="HTH tetR-type" evidence="7">
    <location>
        <begin position="21"/>
        <end position="81"/>
    </location>
</feature>
<dbReference type="InterPro" id="IPR009057">
    <property type="entry name" value="Homeodomain-like_sf"/>
</dbReference>
<dbReference type="InterPro" id="IPR001647">
    <property type="entry name" value="HTH_TetR"/>
</dbReference>
<dbReference type="Pfam" id="PF00440">
    <property type="entry name" value="TetR_N"/>
    <property type="match status" value="1"/>
</dbReference>
<feature type="region of interest" description="Disordered" evidence="6">
    <location>
        <begin position="1"/>
        <end position="20"/>
    </location>
</feature>
<evidence type="ECO:0000259" key="7">
    <source>
        <dbReference type="PROSITE" id="PS50977"/>
    </source>
</evidence>
<dbReference type="Gene3D" id="1.10.357.10">
    <property type="entry name" value="Tetracycline Repressor, domain 2"/>
    <property type="match status" value="1"/>
</dbReference>
<dbReference type="InterPro" id="IPR041490">
    <property type="entry name" value="KstR2_TetR_C"/>
</dbReference>
<accession>A0ABV3GHV6</accession>
<dbReference type="PRINTS" id="PR00455">
    <property type="entry name" value="HTHTETR"/>
</dbReference>
<comment type="caution">
    <text evidence="8">The sequence shown here is derived from an EMBL/GenBank/DDBJ whole genome shotgun (WGS) entry which is preliminary data.</text>
</comment>
<dbReference type="RefSeq" id="WP_061258935.1">
    <property type="nucleotide sequence ID" value="NZ_JBFALK010000011.1"/>
</dbReference>
<keyword evidence="9" id="KW-1185">Reference proteome</keyword>
<evidence type="ECO:0000256" key="1">
    <source>
        <dbReference type="ARBA" id="ARBA00022491"/>
    </source>
</evidence>
<evidence type="ECO:0000313" key="8">
    <source>
        <dbReference type="EMBL" id="MEV0971122.1"/>
    </source>
</evidence>
<keyword evidence="4" id="KW-0804">Transcription</keyword>